<protein>
    <submittedName>
        <fullName evidence="1">Glycosyltransferase family 4 protein</fullName>
    </submittedName>
</protein>
<proteinExistence type="predicted"/>
<dbReference type="SUPFAM" id="SSF53756">
    <property type="entry name" value="UDP-Glycosyltransferase/glycogen phosphorylase"/>
    <property type="match status" value="1"/>
</dbReference>
<reference evidence="1 2" key="1">
    <citation type="submission" date="2019-07" db="EMBL/GenBank/DDBJ databases">
        <title>Ln-dependent methylotrophs.</title>
        <authorList>
            <person name="Tani A."/>
        </authorList>
    </citation>
    <scope>NUCLEOTIDE SEQUENCE [LARGE SCALE GENOMIC DNA]</scope>
    <source>
        <strain evidence="1 2">SM12</strain>
    </source>
</reference>
<evidence type="ECO:0000313" key="2">
    <source>
        <dbReference type="Proteomes" id="UP000316801"/>
    </source>
</evidence>
<name>A0A549T036_9HYPH</name>
<dbReference type="RefSeq" id="WP_143127082.1">
    <property type="nucleotide sequence ID" value="NZ_VJMG01000068.1"/>
</dbReference>
<dbReference type="Proteomes" id="UP000316801">
    <property type="component" value="Unassembled WGS sequence"/>
</dbReference>
<sequence>MIIGFNADEICERGTSVALLDYALGNEQLLGNRSIVFYNQGARTNVAEAIARFAAQVELVPYADHGNLHRLLLAGQVDALYTIKGGGRDGVDFTDVPTMVHAVFPTWPSEIHGRSYVYVSPWLARFCRGHAGQSVPHIVHAPHLTDDLRAELGLSSAATVFGCYGGAPSFDIDFVKDQVIPQVLDQRQDIHFLFMNITPFIRHPRVFFLPGTTSVDAKTRFIATTDAMLHARKRGETFGLACAEFFAAGRKVITYALSREKAHIDHLGADALLYRNPGELKHILMSFDRTMRADPTAFLAAHTPHAVMAEFREKLIAPALAADSQPLSLSGVPARMANTIYYMRRKGILPTPKAQQKPDCQHRADTVLRKAL</sequence>
<dbReference type="GO" id="GO:0016740">
    <property type="term" value="F:transferase activity"/>
    <property type="evidence" value="ECO:0007669"/>
    <property type="project" value="UniProtKB-KW"/>
</dbReference>
<dbReference type="EMBL" id="VJMG01000068">
    <property type="protein sequence ID" value="TRL35230.1"/>
    <property type="molecule type" value="Genomic_DNA"/>
</dbReference>
<evidence type="ECO:0000313" key="1">
    <source>
        <dbReference type="EMBL" id="TRL35230.1"/>
    </source>
</evidence>
<keyword evidence="1" id="KW-0808">Transferase</keyword>
<keyword evidence="2" id="KW-1185">Reference proteome</keyword>
<organism evidence="1 2">
    <name type="scientific">Rhizobium straminoryzae</name>
    <dbReference type="NCBI Taxonomy" id="1387186"/>
    <lineage>
        <taxon>Bacteria</taxon>
        <taxon>Pseudomonadati</taxon>
        <taxon>Pseudomonadota</taxon>
        <taxon>Alphaproteobacteria</taxon>
        <taxon>Hyphomicrobiales</taxon>
        <taxon>Rhizobiaceae</taxon>
        <taxon>Rhizobium/Agrobacterium group</taxon>
        <taxon>Rhizobium</taxon>
    </lineage>
</organism>
<comment type="caution">
    <text evidence="1">The sequence shown here is derived from an EMBL/GenBank/DDBJ whole genome shotgun (WGS) entry which is preliminary data.</text>
</comment>
<accession>A0A549T036</accession>
<dbReference type="AlphaFoldDB" id="A0A549T036"/>
<gene>
    <name evidence="1" type="ORF">FNA46_20540</name>
</gene>